<accession>A0ABZ1J147</accession>
<sequence>MVHDFALRPNNLVGSDRLCHGGSKPHRAARQTERSSTCSTPDSMRGRPTEILAQRTPID</sequence>
<organism evidence="2 3">
    <name type="scientific">Streptomyces nigra</name>
    <dbReference type="NCBI Taxonomy" id="1827580"/>
    <lineage>
        <taxon>Bacteria</taxon>
        <taxon>Bacillati</taxon>
        <taxon>Actinomycetota</taxon>
        <taxon>Actinomycetes</taxon>
        <taxon>Kitasatosporales</taxon>
        <taxon>Streptomycetaceae</taxon>
        <taxon>Streptomyces</taxon>
    </lineage>
</organism>
<feature type="region of interest" description="Disordered" evidence="1">
    <location>
        <begin position="1"/>
        <end position="59"/>
    </location>
</feature>
<evidence type="ECO:0000256" key="1">
    <source>
        <dbReference type="SAM" id="MobiDB-lite"/>
    </source>
</evidence>
<evidence type="ECO:0000313" key="2">
    <source>
        <dbReference type="EMBL" id="WTO84379.1"/>
    </source>
</evidence>
<dbReference type="EMBL" id="CP108125">
    <property type="protein sequence ID" value="WTO84379.1"/>
    <property type="molecule type" value="Genomic_DNA"/>
</dbReference>
<evidence type="ECO:0000313" key="3">
    <source>
        <dbReference type="Proteomes" id="UP001622690"/>
    </source>
</evidence>
<proteinExistence type="predicted"/>
<dbReference type="RefSeq" id="WP_210982119.1">
    <property type="nucleotide sequence ID" value="NZ_CP108125.1"/>
</dbReference>
<reference evidence="2 3" key="1">
    <citation type="submission" date="2022-10" db="EMBL/GenBank/DDBJ databases">
        <title>The complete genomes of actinobacterial strains from the NBC collection.</title>
        <authorList>
            <person name="Joergensen T.S."/>
            <person name="Alvarez Arevalo M."/>
            <person name="Sterndorff E.B."/>
            <person name="Faurdal D."/>
            <person name="Vuksanovic O."/>
            <person name="Mourched A.-S."/>
            <person name="Charusanti P."/>
            <person name="Shaw S."/>
            <person name="Blin K."/>
            <person name="Weber T."/>
        </authorList>
    </citation>
    <scope>NUCLEOTIDE SEQUENCE [LARGE SCALE GENOMIC DNA]</scope>
    <source>
        <strain evidence="2 3">NBC_00206</strain>
    </source>
</reference>
<name>A0ABZ1J147_9ACTN</name>
<protein>
    <submittedName>
        <fullName evidence="2">Uncharacterized protein</fullName>
    </submittedName>
</protein>
<keyword evidence="3" id="KW-1185">Reference proteome</keyword>
<gene>
    <name evidence="2" type="ORF">OHU27_18925</name>
</gene>
<dbReference type="Proteomes" id="UP001622690">
    <property type="component" value="Chromosome"/>
</dbReference>